<keyword evidence="2" id="KW-1185">Reference proteome</keyword>
<accession>A0A2N5X239</accession>
<gene>
    <name evidence="1" type="ORF">C0039_12355</name>
</gene>
<comment type="caution">
    <text evidence="1">The sequence shown here is derived from an EMBL/GenBank/DDBJ whole genome shotgun (WGS) entry which is preliminary data.</text>
</comment>
<protein>
    <submittedName>
        <fullName evidence="1">Uncharacterized protein</fullName>
    </submittedName>
</protein>
<sequence>MAFRNCDPNQDSSVFRGSSRYFIGELEFNESTGQTIGTETHYNYSNLDGSGVSECHVTYDISGFYEAASALFLLDARRSSQSAGCEQAFIDANYPEFTSYTLQVSFKSGGNVEVLRADSGETVGVGTWYEGSVSYKTQETCELY</sequence>
<organism evidence="1 2">
    <name type="scientific">Pseudohalioglobus lutimaris</name>
    <dbReference type="NCBI Taxonomy" id="1737061"/>
    <lineage>
        <taxon>Bacteria</taxon>
        <taxon>Pseudomonadati</taxon>
        <taxon>Pseudomonadota</taxon>
        <taxon>Gammaproteobacteria</taxon>
        <taxon>Cellvibrionales</taxon>
        <taxon>Halieaceae</taxon>
        <taxon>Pseudohalioglobus</taxon>
    </lineage>
</organism>
<evidence type="ECO:0000313" key="1">
    <source>
        <dbReference type="EMBL" id="PLW68557.1"/>
    </source>
</evidence>
<proteinExistence type="predicted"/>
<evidence type="ECO:0000313" key="2">
    <source>
        <dbReference type="Proteomes" id="UP000235005"/>
    </source>
</evidence>
<dbReference type="EMBL" id="PKUS01000013">
    <property type="protein sequence ID" value="PLW68557.1"/>
    <property type="molecule type" value="Genomic_DNA"/>
</dbReference>
<dbReference type="AlphaFoldDB" id="A0A2N5X239"/>
<name>A0A2N5X239_9GAMM</name>
<reference evidence="1 2" key="1">
    <citation type="submission" date="2018-01" db="EMBL/GenBank/DDBJ databases">
        <title>The draft genome sequence of Halioglobus lutimaris HF004.</title>
        <authorList>
            <person name="Du Z.-J."/>
            <person name="Shi M.-J."/>
        </authorList>
    </citation>
    <scope>NUCLEOTIDE SEQUENCE [LARGE SCALE GENOMIC DNA]</scope>
    <source>
        <strain evidence="1 2">HF004</strain>
    </source>
</reference>
<dbReference type="Proteomes" id="UP000235005">
    <property type="component" value="Unassembled WGS sequence"/>
</dbReference>